<protein>
    <submittedName>
        <fullName evidence="3">Mob1/phocein</fullName>
    </submittedName>
</protein>
<dbReference type="Gene3D" id="1.20.140.30">
    <property type="entry name" value="MOB kinase activator"/>
    <property type="match status" value="1"/>
</dbReference>
<name>A0A8E2E8I1_9PEZI</name>
<reference evidence="3 4" key="1">
    <citation type="journal article" date="2016" name="Nat. Commun.">
        <title>Ectomycorrhizal ecology is imprinted in the genome of the dominant symbiotic fungus Cenococcum geophilum.</title>
        <authorList>
            <consortium name="DOE Joint Genome Institute"/>
            <person name="Peter M."/>
            <person name="Kohler A."/>
            <person name="Ohm R.A."/>
            <person name="Kuo A."/>
            <person name="Krutzmann J."/>
            <person name="Morin E."/>
            <person name="Arend M."/>
            <person name="Barry K.W."/>
            <person name="Binder M."/>
            <person name="Choi C."/>
            <person name="Clum A."/>
            <person name="Copeland A."/>
            <person name="Grisel N."/>
            <person name="Haridas S."/>
            <person name="Kipfer T."/>
            <person name="LaButti K."/>
            <person name="Lindquist E."/>
            <person name="Lipzen A."/>
            <person name="Maire R."/>
            <person name="Meier B."/>
            <person name="Mihaltcheva S."/>
            <person name="Molinier V."/>
            <person name="Murat C."/>
            <person name="Poggeler S."/>
            <person name="Quandt C.A."/>
            <person name="Sperisen C."/>
            <person name="Tritt A."/>
            <person name="Tisserant E."/>
            <person name="Crous P.W."/>
            <person name="Henrissat B."/>
            <person name="Nehls U."/>
            <person name="Egli S."/>
            <person name="Spatafora J.W."/>
            <person name="Grigoriev I.V."/>
            <person name="Martin F.M."/>
        </authorList>
    </citation>
    <scope>NUCLEOTIDE SEQUENCE [LARGE SCALE GENOMIC DNA]</scope>
    <source>
        <strain evidence="3 4">CBS 459.81</strain>
    </source>
</reference>
<sequence>MMAAVSPSSSPRLPSPPPIAEDQIGPKSPLAASDEQANLFGNFDHGAERRIRPGTKAADMAEGPPLVDLAEIDSAFQLTEHLKALHNFLTHPLGSTNSIPVDRPIALRLAQPPDGVDKSLWLYELCRFLVQKANAIIIALFSDNPPCSSSTCPEMRASEWQYLCAVHDPPKSCCAIDYCCHTLDWAANTLTSPKHFPSRLALGTEANPAHQQVRQLTNIFRRVYRIFAHAWFQHREMFWKVETRTGLYVFFKTVCDVYTLIPEDNFTIPSDAEGIETTPVVAQSPPVILQKGDLVPDEDDGDVEGAGATTAPGNTTKRHRHTPSVGASCVTTVVEENEEEEEQQPQHEQQTEQQQEHQQEYQSESQPEEVPKLESEPIPSISTIEKPREEAEQPFPSQADEVPQTTIETSEDAAPHEIEIQTNPAAVEEEPQTAIIEEEAKNSNISEEEPDLQSPPENVSEDPPAEAADPPTEKENEKEKAKEDEEKSSSGADHDVAERATAATAGVDEGEDAGAETETQTQEEPAAEKVEKADADDDPMPEPVTEPDTTS</sequence>
<feature type="binding site" evidence="1">
    <location>
        <position position="234"/>
    </location>
    <ligand>
        <name>Zn(2+)</name>
        <dbReference type="ChEBI" id="CHEBI:29105"/>
    </ligand>
</feature>
<dbReference type="SUPFAM" id="SSF101152">
    <property type="entry name" value="Mob1/phocein"/>
    <property type="match status" value="1"/>
</dbReference>
<dbReference type="InterPro" id="IPR005301">
    <property type="entry name" value="MOB_kinase_act_fam"/>
</dbReference>
<dbReference type="PANTHER" id="PTHR22599">
    <property type="entry name" value="MPS ONE BINDER KINASE ACTIVATOR-LIKE MOB"/>
    <property type="match status" value="1"/>
</dbReference>
<dbReference type="InterPro" id="IPR036703">
    <property type="entry name" value="MOB_kinase_act_sf"/>
</dbReference>
<dbReference type="AlphaFoldDB" id="A0A8E2E8I1"/>
<dbReference type="EMBL" id="KV745011">
    <property type="protein sequence ID" value="OCK79317.1"/>
    <property type="molecule type" value="Genomic_DNA"/>
</dbReference>
<keyword evidence="4" id="KW-1185">Reference proteome</keyword>
<keyword evidence="1" id="KW-0479">Metal-binding</keyword>
<dbReference type="Proteomes" id="UP000250266">
    <property type="component" value="Unassembled WGS sequence"/>
</dbReference>
<feature type="compositionally biased region" description="Low complexity" evidence="2">
    <location>
        <begin position="305"/>
        <end position="315"/>
    </location>
</feature>
<gene>
    <name evidence="3" type="ORF">K432DRAFT_355145</name>
</gene>
<feature type="compositionally biased region" description="Low complexity" evidence="2">
    <location>
        <begin position="1"/>
        <end position="12"/>
    </location>
</feature>
<feature type="region of interest" description="Disordered" evidence="2">
    <location>
        <begin position="1"/>
        <end position="31"/>
    </location>
</feature>
<organism evidence="3 4">
    <name type="scientific">Lepidopterella palustris CBS 459.81</name>
    <dbReference type="NCBI Taxonomy" id="1314670"/>
    <lineage>
        <taxon>Eukaryota</taxon>
        <taxon>Fungi</taxon>
        <taxon>Dikarya</taxon>
        <taxon>Ascomycota</taxon>
        <taxon>Pezizomycotina</taxon>
        <taxon>Dothideomycetes</taxon>
        <taxon>Pleosporomycetidae</taxon>
        <taxon>Mytilinidiales</taxon>
        <taxon>Argynnaceae</taxon>
        <taxon>Lepidopterella</taxon>
    </lineage>
</organism>
<evidence type="ECO:0000313" key="3">
    <source>
        <dbReference type="EMBL" id="OCK79317.1"/>
    </source>
</evidence>
<evidence type="ECO:0000313" key="4">
    <source>
        <dbReference type="Proteomes" id="UP000250266"/>
    </source>
</evidence>
<dbReference type="OrthoDB" id="10262609at2759"/>
<dbReference type="SMART" id="SM01388">
    <property type="entry name" value="Mob1_phocein"/>
    <property type="match status" value="1"/>
</dbReference>
<evidence type="ECO:0000256" key="2">
    <source>
        <dbReference type="SAM" id="MobiDB-lite"/>
    </source>
</evidence>
<dbReference type="Pfam" id="PF03637">
    <property type="entry name" value="Mob1_phocein"/>
    <property type="match status" value="1"/>
</dbReference>
<feature type="binding site" evidence="1">
    <location>
        <position position="152"/>
    </location>
    <ligand>
        <name>Zn(2+)</name>
        <dbReference type="ChEBI" id="CHEBI:29105"/>
    </ligand>
</feature>
<keyword evidence="1" id="KW-0862">Zinc</keyword>
<evidence type="ECO:0000256" key="1">
    <source>
        <dbReference type="PIRSR" id="PIRSR605301-1"/>
    </source>
</evidence>
<feature type="binding site" evidence="1">
    <location>
        <position position="147"/>
    </location>
    <ligand>
        <name>Zn(2+)</name>
        <dbReference type="ChEBI" id="CHEBI:29105"/>
    </ligand>
</feature>
<feature type="binding site" evidence="1">
    <location>
        <position position="229"/>
    </location>
    <ligand>
        <name>Zn(2+)</name>
        <dbReference type="ChEBI" id="CHEBI:29105"/>
    </ligand>
</feature>
<feature type="region of interest" description="Disordered" evidence="2">
    <location>
        <begin position="291"/>
        <end position="551"/>
    </location>
</feature>
<accession>A0A8E2E8I1</accession>
<proteinExistence type="predicted"/>
<feature type="compositionally biased region" description="Basic and acidic residues" evidence="2">
    <location>
        <begin position="471"/>
        <end position="498"/>
    </location>
</feature>